<keyword evidence="2" id="KW-1185">Reference proteome</keyword>
<proteinExistence type="predicted"/>
<evidence type="ECO:0000313" key="2">
    <source>
        <dbReference type="Proteomes" id="UP001152759"/>
    </source>
</evidence>
<reference evidence="1" key="1">
    <citation type="submission" date="2021-12" db="EMBL/GenBank/DDBJ databases">
        <authorList>
            <person name="King R."/>
        </authorList>
    </citation>
    <scope>NUCLEOTIDE SEQUENCE</scope>
</reference>
<organism evidence="1 2">
    <name type="scientific">Bemisia tabaci</name>
    <name type="common">Sweetpotato whitefly</name>
    <name type="synonym">Aleurodes tabaci</name>
    <dbReference type="NCBI Taxonomy" id="7038"/>
    <lineage>
        <taxon>Eukaryota</taxon>
        <taxon>Metazoa</taxon>
        <taxon>Ecdysozoa</taxon>
        <taxon>Arthropoda</taxon>
        <taxon>Hexapoda</taxon>
        <taxon>Insecta</taxon>
        <taxon>Pterygota</taxon>
        <taxon>Neoptera</taxon>
        <taxon>Paraneoptera</taxon>
        <taxon>Hemiptera</taxon>
        <taxon>Sternorrhyncha</taxon>
        <taxon>Aleyrodoidea</taxon>
        <taxon>Aleyrodidae</taxon>
        <taxon>Aleyrodinae</taxon>
        <taxon>Bemisia</taxon>
    </lineage>
</organism>
<name>A0A9P0A088_BEMTA</name>
<protein>
    <submittedName>
        <fullName evidence="1">Uncharacterized protein</fullName>
    </submittedName>
</protein>
<dbReference type="AlphaFoldDB" id="A0A9P0A088"/>
<dbReference type="Proteomes" id="UP001152759">
    <property type="component" value="Chromosome 10"/>
</dbReference>
<dbReference type="EMBL" id="OU963871">
    <property type="protein sequence ID" value="CAH0383062.1"/>
    <property type="molecule type" value="Genomic_DNA"/>
</dbReference>
<sequence length="122" mass="13519">MEALNNHVLYTPTKPAKLVHSKDLVKGQRYPLRKMLRVDTKYGASILAYITIGGEKCKVYLPKSYNATISDADLEELNSRRLDLVMVDQHFATFKFEVVDSLDEPESGAQASSKAAPSSSKA</sequence>
<gene>
    <name evidence="1" type="ORF">BEMITA_LOCUS2542</name>
</gene>
<accession>A0A9P0A088</accession>
<evidence type="ECO:0000313" key="1">
    <source>
        <dbReference type="EMBL" id="CAH0383062.1"/>
    </source>
</evidence>